<dbReference type="OrthoDB" id="680041at2759"/>
<evidence type="ECO:0000313" key="12">
    <source>
        <dbReference type="Proteomes" id="UP000593578"/>
    </source>
</evidence>
<dbReference type="EMBL" id="JABEZZ010000010">
    <property type="protein sequence ID" value="MBA0597716.1"/>
    <property type="molecule type" value="Genomic_DNA"/>
</dbReference>
<dbReference type="KEGG" id="gra:105774730"/>
<dbReference type="STRING" id="29730.A0A0D2SQB3"/>
<dbReference type="Gramene" id="KJB65493">
    <property type="protein sequence ID" value="KJB65493"/>
    <property type="gene ID" value="B456_010G097300"/>
</dbReference>
<reference evidence="10" key="3">
    <citation type="submission" date="2020-04" db="EMBL/GenBank/DDBJ databases">
        <authorList>
            <person name="Grover C.E."/>
            <person name="Arick M.A. II"/>
            <person name="Thrash A."/>
            <person name="Conover J.L."/>
            <person name="Sanders W.S."/>
            <person name="Peterson D.G."/>
            <person name="Scheffler J.A."/>
            <person name="Scheffler B.E."/>
            <person name="Wendel J.F."/>
        </authorList>
    </citation>
    <scope>NUCLEOTIDE SEQUENCE</scope>
    <source>
        <strain evidence="10">8</strain>
        <tissue evidence="10">Leaf</tissue>
    </source>
</reference>
<evidence type="ECO:0000256" key="7">
    <source>
        <dbReference type="ARBA" id="ARBA00023294"/>
    </source>
</evidence>
<dbReference type="EMBL" id="CM001749">
    <property type="protein sequence ID" value="KJB65493.1"/>
    <property type="molecule type" value="Genomic_DNA"/>
</dbReference>
<evidence type="ECO:0000256" key="2">
    <source>
        <dbReference type="ARBA" id="ARBA00004236"/>
    </source>
</evidence>
<feature type="compositionally biased region" description="Basic and acidic residues" evidence="8">
    <location>
        <begin position="90"/>
        <end position="100"/>
    </location>
</feature>
<reference evidence="10 12" key="2">
    <citation type="journal article" date="2019" name="Genome Biol. Evol.">
        <title>Insights into the evolution of the New World diploid cottons (Gossypium, subgenus Houzingenia) based on genome sequencing.</title>
        <authorList>
            <person name="Grover C.E."/>
            <person name="Arick M.A. 2nd"/>
            <person name="Thrash A."/>
            <person name="Conover J.L."/>
            <person name="Sanders W.S."/>
            <person name="Peterson D.G."/>
            <person name="Frelichowski J.E."/>
            <person name="Scheffler J.A."/>
            <person name="Scheffler B.E."/>
            <person name="Wendel J.F."/>
        </authorList>
    </citation>
    <scope>NUCLEOTIDE SEQUENCE [LARGE SCALE GENOMIC DNA]</scope>
    <source>
        <strain evidence="10">8</strain>
        <tissue evidence="10">Leaf</tissue>
    </source>
</reference>
<dbReference type="Proteomes" id="UP000593578">
    <property type="component" value="Unassembled WGS sequence"/>
</dbReference>
<evidence type="ECO:0000256" key="8">
    <source>
        <dbReference type="SAM" id="MobiDB-lite"/>
    </source>
</evidence>
<feature type="region of interest" description="Disordered" evidence="8">
    <location>
        <begin position="69"/>
        <end position="100"/>
    </location>
</feature>
<keyword evidence="6" id="KW-0472">Membrane</keyword>
<dbReference type="AlphaFoldDB" id="A0A0D2SQB3"/>
<comment type="subcellular location">
    <subcellularLocation>
        <location evidence="2">Cell membrane</location>
    </subcellularLocation>
</comment>
<keyword evidence="4" id="KW-0813">Transport</keyword>
<feature type="compositionally biased region" description="Low complexity" evidence="8">
    <location>
        <begin position="207"/>
        <end position="235"/>
    </location>
</feature>
<reference evidence="9 11" key="1">
    <citation type="journal article" date="2012" name="Nature">
        <title>Repeated polyploidization of Gossypium genomes and the evolution of spinnable cotton fibres.</title>
        <authorList>
            <person name="Paterson A.H."/>
            <person name="Wendel J.F."/>
            <person name="Gundlach H."/>
            <person name="Guo H."/>
            <person name="Jenkins J."/>
            <person name="Jin D."/>
            <person name="Llewellyn D."/>
            <person name="Showmaker K.C."/>
            <person name="Shu S."/>
            <person name="Udall J."/>
            <person name="Yoo M.J."/>
            <person name="Byers R."/>
            <person name="Chen W."/>
            <person name="Doron-Faigenboim A."/>
            <person name="Duke M.V."/>
            <person name="Gong L."/>
            <person name="Grimwood J."/>
            <person name="Grover C."/>
            <person name="Grupp K."/>
            <person name="Hu G."/>
            <person name="Lee T.H."/>
            <person name="Li J."/>
            <person name="Lin L."/>
            <person name="Liu T."/>
            <person name="Marler B.S."/>
            <person name="Page J.T."/>
            <person name="Roberts A.W."/>
            <person name="Romanel E."/>
            <person name="Sanders W.S."/>
            <person name="Szadkowski E."/>
            <person name="Tan X."/>
            <person name="Tang H."/>
            <person name="Xu C."/>
            <person name="Wang J."/>
            <person name="Wang Z."/>
            <person name="Zhang D."/>
            <person name="Zhang L."/>
            <person name="Ashrafi H."/>
            <person name="Bedon F."/>
            <person name="Bowers J.E."/>
            <person name="Brubaker C.L."/>
            <person name="Chee P.W."/>
            <person name="Das S."/>
            <person name="Gingle A.R."/>
            <person name="Haigler C.H."/>
            <person name="Harker D."/>
            <person name="Hoffmann L.V."/>
            <person name="Hovav R."/>
            <person name="Jones D.C."/>
            <person name="Lemke C."/>
            <person name="Mansoor S."/>
            <person name="ur Rahman M."/>
            <person name="Rainville L.N."/>
            <person name="Rambani A."/>
            <person name="Reddy U.K."/>
            <person name="Rong J.K."/>
            <person name="Saranga Y."/>
            <person name="Scheffler B.E."/>
            <person name="Scheffler J.A."/>
            <person name="Stelly D.M."/>
            <person name="Triplett B.A."/>
            <person name="Van Deynze A."/>
            <person name="Vaslin M.F."/>
            <person name="Waghmare V.N."/>
            <person name="Walford S.A."/>
            <person name="Wright R.J."/>
            <person name="Zaki E.A."/>
            <person name="Zhang T."/>
            <person name="Dennis E.S."/>
            <person name="Mayer K.F."/>
            <person name="Peterson D.G."/>
            <person name="Rokhsar D.S."/>
            <person name="Wang X."/>
            <person name="Schmutz J."/>
        </authorList>
    </citation>
    <scope>NUCLEOTIDE SEQUENCE [LARGE SCALE GENOMIC DNA]</scope>
</reference>
<dbReference type="PANTHER" id="PTHR33541:SF12">
    <property type="entry name" value="PROTEIN BIG GRAIN 1-LIKE A"/>
    <property type="match status" value="1"/>
</dbReference>
<evidence type="ECO:0000256" key="4">
    <source>
        <dbReference type="ARBA" id="ARBA00022448"/>
    </source>
</evidence>
<accession>A0A0D2SQB3</accession>
<comment type="function">
    <text evidence="1">Involved in auxin transport. Regulator of the auxin signaling pathway.</text>
</comment>
<sequence>MHRNEKMRENPSFSSTLLDKIYRSIDDGDTKVGDMKFYSETMQKTSTKMSSLQRACLIEKWMEKKVSEKANADKKKKQVVSEFVRKSSHHEHDHDHELDHDGVFFSSTSISSDSSSGGFSFSSSDTESIYGTTTKTKASSCFVPPWLKPVKTGGGGRERMEERADMKIYGNLKKVKQQQQPISPGVRLASFINSLFTTGNSKKKTKGSSSSTTTTSGQVSSCSSASSFSRSCLSKNSAPGREKLRDGVKRTVRFCPVSVIVDEDSRPCGQKCLNEERGSKSKLPSVSVSNAWKIGKSPSTKREEEMKVQAMEKTRRVEEMAREFLKEYHLNQKKNNLISRDSRRDCEDEDDASSCSSSDLFELDHLVLLGNHRYEEELPVYETTHVQTNRAIANGFLV</sequence>
<dbReference type="Proteomes" id="UP000032304">
    <property type="component" value="Chromosome 10"/>
</dbReference>
<evidence type="ECO:0000256" key="5">
    <source>
        <dbReference type="ARBA" id="ARBA00022475"/>
    </source>
</evidence>
<dbReference type="InterPro" id="IPR039621">
    <property type="entry name" value="BG1-like"/>
</dbReference>
<dbReference type="GO" id="GO:0009734">
    <property type="term" value="P:auxin-activated signaling pathway"/>
    <property type="evidence" value="ECO:0007669"/>
    <property type="project" value="UniProtKB-KW"/>
</dbReference>
<feature type="region of interest" description="Disordered" evidence="8">
    <location>
        <begin position="200"/>
        <end position="244"/>
    </location>
</feature>
<evidence type="ECO:0000256" key="6">
    <source>
        <dbReference type="ARBA" id="ARBA00023136"/>
    </source>
</evidence>
<comment type="similarity">
    <text evidence="3">Belongs to the BIG GRAIN 1 (BG1) plant protein family.</text>
</comment>
<keyword evidence="7" id="KW-0927">Auxin signaling pathway</keyword>
<keyword evidence="5" id="KW-1003">Cell membrane</keyword>
<dbReference type="GO" id="GO:0005886">
    <property type="term" value="C:plasma membrane"/>
    <property type="evidence" value="ECO:0007669"/>
    <property type="project" value="UniProtKB-SubCell"/>
</dbReference>
<proteinExistence type="inferred from homology"/>
<evidence type="ECO:0000313" key="9">
    <source>
        <dbReference type="EMBL" id="KJB65493.1"/>
    </source>
</evidence>
<evidence type="ECO:0008006" key="13">
    <source>
        <dbReference type="Google" id="ProtNLM"/>
    </source>
</evidence>
<evidence type="ECO:0000256" key="1">
    <source>
        <dbReference type="ARBA" id="ARBA00002281"/>
    </source>
</evidence>
<dbReference type="eggNOG" id="ENOG502QWFY">
    <property type="taxonomic scope" value="Eukaryota"/>
</dbReference>
<evidence type="ECO:0000313" key="11">
    <source>
        <dbReference type="Proteomes" id="UP000032304"/>
    </source>
</evidence>
<organism evidence="9 11">
    <name type="scientific">Gossypium raimondii</name>
    <name type="common">Peruvian cotton</name>
    <name type="synonym">Gossypium klotzschianum subsp. raimondii</name>
    <dbReference type="NCBI Taxonomy" id="29730"/>
    <lineage>
        <taxon>Eukaryota</taxon>
        <taxon>Viridiplantae</taxon>
        <taxon>Streptophyta</taxon>
        <taxon>Embryophyta</taxon>
        <taxon>Tracheophyta</taxon>
        <taxon>Spermatophyta</taxon>
        <taxon>Magnoliopsida</taxon>
        <taxon>eudicotyledons</taxon>
        <taxon>Gunneridae</taxon>
        <taxon>Pentapetalae</taxon>
        <taxon>rosids</taxon>
        <taxon>malvids</taxon>
        <taxon>Malvales</taxon>
        <taxon>Malvaceae</taxon>
        <taxon>Malvoideae</taxon>
        <taxon>Gossypium</taxon>
    </lineage>
</organism>
<name>A0A0D2SQB3_GOSRA</name>
<evidence type="ECO:0000256" key="3">
    <source>
        <dbReference type="ARBA" id="ARBA00010067"/>
    </source>
</evidence>
<evidence type="ECO:0000313" key="10">
    <source>
        <dbReference type="EMBL" id="MBA0597716.1"/>
    </source>
</evidence>
<protein>
    <recommendedName>
        <fullName evidence="13">Protein BIG GRAIN 1-like B</fullName>
    </recommendedName>
</protein>
<gene>
    <name evidence="9" type="ORF">B456_010G097300</name>
    <name evidence="10" type="ORF">Gorai_007515</name>
</gene>
<keyword evidence="11" id="KW-1185">Reference proteome</keyword>
<dbReference type="PANTHER" id="PTHR33541">
    <property type="entry name" value="PROTEIN BIG GRAIN 1-LIKE A-RELATED"/>
    <property type="match status" value="1"/>
</dbReference>
<dbReference type="OMA" id="MHRNEKM"/>